<name>A0A835FS95_9POAL</name>
<reference evidence="1" key="1">
    <citation type="submission" date="2020-07" db="EMBL/GenBank/DDBJ databases">
        <title>Genome sequence and genetic diversity analysis of an under-domesticated orphan crop, white fonio (Digitaria exilis).</title>
        <authorList>
            <person name="Bennetzen J.L."/>
            <person name="Chen S."/>
            <person name="Ma X."/>
            <person name="Wang X."/>
            <person name="Yssel A.E.J."/>
            <person name="Chaluvadi S.R."/>
            <person name="Johnson M."/>
            <person name="Gangashetty P."/>
            <person name="Hamidou F."/>
            <person name="Sanogo M.D."/>
            <person name="Zwaenepoel A."/>
            <person name="Wallace J."/>
            <person name="Van De Peer Y."/>
            <person name="Van Deynze A."/>
        </authorList>
    </citation>
    <scope>NUCLEOTIDE SEQUENCE</scope>
    <source>
        <tissue evidence="1">Leaves</tissue>
    </source>
</reference>
<organism evidence="1 2">
    <name type="scientific">Digitaria exilis</name>
    <dbReference type="NCBI Taxonomy" id="1010633"/>
    <lineage>
        <taxon>Eukaryota</taxon>
        <taxon>Viridiplantae</taxon>
        <taxon>Streptophyta</taxon>
        <taxon>Embryophyta</taxon>
        <taxon>Tracheophyta</taxon>
        <taxon>Spermatophyta</taxon>
        <taxon>Magnoliopsida</taxon>
        <taxon>Liliopsida</taxon>
        <taxon>Poales</taxon>
        <taxon>Poaceae</taxon>
        <taxon>PACMAD clade</taxon>
        <taxon>Panicoideae</taxon>
        <taxon>Panicodae</taxon>
        <taxon>Paniceae</taxon>
        <taxon>Anthephorinae</taxon>
        <taxon>Digitaria</taxon>
    </lineage>
</organism>
<evidence type="ECO:0000313" key="1">
    <source>
        <dbReference type="EMBL" id="KAF8769406.1"/>
    </source>
</evidence>
<proteinExistence type="predicted"/>
<accession>A0A835FS95</accession>
<evidence type="ECO:0000313" key="2">
    <source>
        <dbReference type="Proteomes" id="UP000636709"/>
    </source>
</evidence>
<sequence length="101" mass="11293">MWELLHGIRVLAADGVDLRPLLFESGTYEVLLRMGKRMVVLDVRRGGLERTAREARLDASVVCPADEDEKIEPWCRAASTLLLSFGSDHFGCLYGCSVRLL</sequence>
<dbReference type="AlphaFoldDB" id="A0A835FS95"/>
<dbReference type="Proteomes" id="UP000636709">
    <property type="component" value="Unassembled WGS sequence"/>
</dbReference>
<gene>
    <name evidence="1" type="ORF">HU200_006434</name>
</gene>
<dbReference type="EMBL" id="JACEFO010000440">
    <property type="protein sequence ID" value="KAF8769406.1"/>
    <property type="molecule type" value="Genomic_DNA"/>
</dbReference>
<comment type="caution">
    <text evidence="1">The sequence shown here is derived from an EMBL/GenBank/DDBJ whole genome shotgun (WGS) entry which is preliminary data.</text>
</comment>
<keyword evidence="2" id="KW-1185">Reference proteome</keyword>
<protein>
    <submittedName>
        <fullName evidence="1">Uncharacterized protein</fullName>
    </submittedName>
</protein>